<keyword evidence="1" id="KW-0812">Transmembrane</keyword>
<protein>
    <recommendedName>
        <fullName evidence="4">Nitrogen fixation protein FixH</fullName>
    </recommendedName>
</protein>
<feature type="transmembrane region" description="Helical" evidence="1">
    <location>
        <begin position="17"/>
        <end position="38"/>
    </location>
</feature>
<comment type="caution">
    <text evidence="2">The sequence shown here is derived from an EMBL/GenBank/DDBJ whole genome shotgun (WGS) entry which is preliminary data.</text>
</comment>
<dbReference type="Pfam" id="PF05751">
    <property type="entry name" value="FixH"/>
    <property type="match status" value="1"/>
</dbReference>
<keyword evidence="1" id="KW-1133">Transmembrane helix</keyword>
<gene>
    <name evidence="2" type="ORF">GCM10010970_09090</name>
</gene>
<evidence type="ECO:0000313" key="2">
    <source>
        <dbReference type="EMBL" id="GGP19130.1"/>
    </source>
</evidence>
<organism evidence="2 3">
    <name type="scientific">Silvimonas iriomotensis</name>
    <dbReference type="NCBI Taxonomy" id="449662"/>
    <lineage>
        <taxon>Bacteria</taxon>
        <taxon>Pseudomonadati</taxon>
        <taxon>Pseudomonadota</taxon>
        <taxon>Betaproteobacteria</taxon>
        <taxon>Neisseriales</taxon>
        <taxon>Chitinibacteraceae</taxon>
        <taxon>Silvimonas</taxon>
    </lineage>
</organism>
<sequence length="167" mass="18309">MQTPSSPEKRPWYKQPWAWFILLLPVIAIVGCINLIWLAGKHSDGVVADDYTRTGDEVTQVLARDQAAARLGLRATATIDAQGLARIELNQPVAGPLQLKLLHPTVARNDQAASLSDQGNHLWQGQLAHPPGAVRWDVELSDNKNTWRLRGQMKPGQSGKLVLSPAT</sequence>
<dbReference type="Proteomes" id="UP000637267">
    <property type="component" value="Unassembled WGS sequence"/>
</dbReference>
<evidence type="ECO:0000313" key="3">
    <source>
        <dbReference type="Proteomes" id="UP000637267"/>
    </source>
</evidence>
<keyword evidence="1" id="KW-0472">Membrane</keyword>
<evidence type="ECO:0008006" key="4">
    <source>
        <dbReference type="Google" id="ProtNLM"/>
    </source>
</evidence>
<dbReference type="EMBL" id="BMLX01000001">
    <property type="protein sequence ID" value="GGP19130.1"/>
    <property type="molecule type" value="Genomic_DNA"/>
</dbReference>
<name>A0ABQ2P6U5_9NEIS</name>
<reference evidence="3" key="1">
    <citation type="journal article" date="2019" name="Int. J. Syst. Evol. Microbiol.">
        <title>The Global Catalogue of Microorganisms (GCM) 10K type strain sequencing project: providing services to taxonomists for standard genome sequencing and annotation.</title>
        <authorList>
            <consortium name="The Broad Institute Genomics Platform"/>
            <consortium name="The Broad Institute Genome Sequencing Center for Infectious Disease"/>
            <person name="Wu L."/>
            <person name="Ma J."/>
        </authorList>
    </citation>
    <scope>NUCLEOTIDE SEQUENCE [LARGE SCALE GENOMIC DNA]</scope>
    <source>
        <strain evidence="3">CGMCC 1.8859</strain>
    </source>
</reference>
<keyword evidence="3" id="KW-1185">Reference proteome</keyword>
<accession>A0ABQ2P6U5</accession>
<dbReference type="RefSeq" id="WP_188702766.1">
    <property type="nucleotide sequence ID" value="NZ_BMLX01000001.1"/>
</dbReference>
<evidence type="ECO:0000256" key="1">
    <source>
        <dbReference type="SAM" id="Phobius"/>
    </source>
</evidence>
<proteinExistence type="predicted"/>
<dbReference type="InterPro" id="IPR008620">
    <property type="entry name" value="FixH"/>
</dbReference>